<keyword evidence="4 10" id="KW-1003">Cell membrane</keyword>
<organism evidence="13 14">
    <name type="scientific">Mesorhizobium shangrilense</name>
    <dbReference type="NCBI Taxonomy" id="460060"/>
    <lineage>
        <taxon>Bacteria</taxon>
        <taxon>Pseudomonadati</taxon>
        <taxon>Pseudomonadota</taxon>
        <taxon>Alphaproteobacteria</taxon>
        <taxon>Hyphomicrobiales</taxon>
        <taxon>Phyllobacteriaceae</taxon>
        <taxon>Mesorhizobium</taxon>
    </lineage>
</organism>
<keyword evidence="8 10" id="KW-1133">Transmembrane helix</keyword>
<accession>A0ABV2DR54</accession>
<keyword evidence="7 10" id="KW-0653">Protein transport</keyword>
<reference evidence="13 14" key="1">
    <citation type="submission" date="2024-06" db="EMBL/GenBank/DDBJ databases">
        <authorList>
            <person name="Kim D.-U."/>
        </authorList>
    </citation>
    <scope>NUCLEOTIDE SEQUENCE [LARGE SCALE GENOMIC DNA]</scope>
    <source>
        <strain evidence="13 14">KACC15460</strain>
    </source>
</reference>
<evidence type="ECO:0000256" key="3">
    <source>
        <dbReference type="ARBA" id="ARBA00022448"/>
    </source>
</evidence>
<dbReference type="Gene3D" id="3.30.1150.10">
    <property type="match status" value="1"/>
</dbReference>
<comment type="subcellular location">
    <subcellularLocation>
        <location evidence="1 10">Cell inner membrane</location>
        <topology evidence="1 10">Single-pass membrane protein</topology>
        <orientation evidence="1 10">Periplasmic side</orientation>
    </subcellularLocation>
</comment>
<feature type="compositionally biased region" description="Low complexity" evidence="11">
    <location>
        <begin position="206"/>
        <end position="222"/>
    </location>
</feature>
<feature type="compositionally biased region" description="Basic and acidic residues" evidence="11">
    <location>
        <begin position="165"/>
        <end position="184"/>
    </location>
</feature>
<evidence type="ECO:0000259" key="12">
    <source>
        <dbReference type="PROSITE" id="PS52015"/>
    </source>
</evidence>
<comment type="similarity">
    <text evidence="2 10">Belongs to the TonB family.</text>
</comment>
<dbReference type="InterPro" id="IPR003538">
    <property type="entry name" value="TonB"/>
</dbReference>
<keyword evidence="6 10" id="KW-0812">Transmembrane</keyword>
<evidence type="ECO:0000313" key="14">
    <source>
        <dbReference type="Proteomes" id="UP001548832"/>
    </source>
</evidence>
<evidence type="ECO:0000256" key="7">
    <source>
        <dbReference type="ARBA" id="ARBA00022927"/>
    </source>
</evidence>
<keyword evidence="10" id="KW-0735">Signal-anchor</keyword>
<evidence type="ECO:0000313" key="13">
    <source>
        <dbReference type="EMBL" id="MET2832354.1"/>
    </source>
</evidence>
<dbReference type="Proteomes" id="UP001548832">
    <property type="component" value="Unassembled WGS sequence"/>
</dbReference>
<keyword evidence="5 10" id="KW-0997">Cell inner membrane</keyword>
<comment type="caution">
    <text evidence="13">The sequence shown here is derived from an EMBL/GenBank/DDBJ whole genome shotgun (WGS) entry which is preliminary data.</text>
</comment>
<dbReference type="InterPro" id="IPR037682">
    <property type="entry name" value="TonB_C"/>
</dbReference>
<evidence type="ECO:0000256" key="6">
    <source>
        <dbReference type="ARBA" id="ARBA00022692"/>
    </source>
</evidence>
<keyword evidence="14" id="KW-1185">Reference proteome</keyword>
<dbReference type="PROSITE" id="PS52015">
    <property type="entry name" value="TONB_CTD"/>
    <property type="match status" value="1"/>
</dbReference>
<dbReference type="RefSeq" id="WP_354464577.1">
    <property type="nucleotide sequence ID" value="NZ_JBEWSZ010000009.1"/>
</dbReference>
<protein>
    <recommendedName>
        <fullName evidence="10">Protein TonB</fullName>
    </recommendedName>
</protein>
<dbReference type="Pfam" id="PF03544">
    <property type="entry name" value="TonB_C"/>
    <property type="match status" value="1"/>
</dbReference>
<evidence type="ECO:0000256" key="2">
    <source>
        <dbReference type="ARBA" id="ARBA00006555"/>
    </source>
</evidence>
<feature type="transmembrane region" description="Helical" evidence="10">
    <location>
        <begin position="20"/>
        <end position="41"/>
    </location>
</feature>
<proteinExistence type="inferred from homology"/>
<dbReference type="PANTHER" id="PTHR33446">
    <property type="entry name" value="PROTEIN TONB-RELATED"/>
    <property type="match status" value="1"/>
</dbReference>
<name>A0ABV2DR54_9HYPH</name>
<evidence type="ECO:0000256" key="1">
    <source>
        <dbReference type="ARBA" id="ARBA00004383"/>
    </source>
</evidence>
<evidence type="ECO:0000256" key="4">
    <source>
        <dbReference type="ARBA" id="ARBA00022475"/>
    </source>
</evidence>
<evidence type="ECO:0000256" key="9">
    <source>
        <dbReference type="ARBA" id="ARBA00023136"/>
    </source>
</evidence>
<feature type="domain" description="TonB C-terminal" evidence="12">
    <location>
        <begin position="228"/>
        <end position="317"/>
    </location>
</feature>
<dbReference type="NCBIfam" id="TIGR01352">
    <property type="entry name" value="tonB_Cterm"/>
    <property type="match status" value="1"/>
</dbReference>
<evidence type="ECO:0000256" key="5">
    <source>
        <dbReference type="ARBA" id="ARBA00022519"/>
    </source>
</evidence>
<sequence length="317" mass="33524">MTQQSAAPSVQLSRFGWRDLGLWTAATALVLGAHVAIAYGVQEWSDADASDGGPPPAMVIDMAPMMVAPAIEEQAAMLDPTPPDQREPIETQETITTAEPVTDPSPEPVTEEAEAAPSDPVAQAQPSVTEPTDQPPLDEVVPDIVQAVAPDVVIPLPQPKPVETQVEKKKPVEAKAKKPVDKPKPRQKKEKAAPAKTVVTASADVKPSAKTAAPKSAEAASRSGDDSRWSSRLGAWIKRHTRYPRAASARRVEGNPYVTFTVDASGRVLTARLSRSSGSDDLDRAALSALQGATVPAPPPEKVGTSILAPFVFNLPR</sequence>
<gene>
    <name evidence="13" type="ORF">ABVQ20_35980</name>
</gene>
<dbReference type="EMBL" id="JBEWSZ010000009">
    <property type="protein sequence ID" value="MET2832354.1"/>
    <property type="molecule type" value="Genomic_DNA"/>
</dbReference>
<evidence type="ECO:0000256" key="11">
    <source>
        <dbReference type="SAM" id="MobiDB-lite"/>
    </source>
</evidence>
<dbReference type="PRINTS" id="PR01374">
    <property type="entry name" value="TONBPROTEIN"/>
</dbReference>
<evidence type="ECO:0000256" key="10">
    <source>
        <dbReference type="RuleBase" id="RU362123"/>
    </source>
</evidence>
<keyword evidence="3 10" id="KW-0813">Transport</keyword>
<comment type="function">
    <text evidence="10">Interacts with outer membrane receptor proteins that carry out high-affinity binding and energy dependent uptake into the periplasmic space of specific substrates. It could act to transduce energy from the cytoplasmic membrane to specific energy-requiring processes in the outer membrane, resulting in the release into the periplasm of ligands bound by these outer membrane proteins.</text>
</comment>
<dbReference type="InterPro" id="IPR006260">
    <property type="entry name" value="TonB/TolA_C"/>
</dbReference>
<feature type="region of interest" description="Disordered" evidence="11">
    <location>
        <begin position="78"/>
        <end position="231"/>
    </location>
</feature>
<keyword evidence="9 10" id="KW-0472">Membrane</keyword>
<evidence type="ECO:0000256" key="8">
    <source>
        <dbReference type="ARBA" id="ARBA00022989"/>
    </source>
</evidence>
<dbReference type="SUPFAM" id="SSF74653">
    <property type="entry name" value="TolA/TonB C-terminal domain"/>
    <property type="match status" value="1"/>
</dbReference>
<dbReference type="InterPro" id="IPR051045">
    <property type="entry name" value="TonB-dependent_transducer"/>
</dbReference>